<dbReference type="Pfam" id="PF13545">
    <property type="entry name" value="HTH_Crp_2"/>
    <property type="match status" value="1"/>
</dbReference>
<dbReference type="InterPro" id="IPR018490">
    <property type="entry name" value="cNMP-bd_dom_sf"/>
</dbReference>
<evidence type="ECO:0000256" key="1">
    <source>
        <dbReference type="ARBA" id="ARBA00023015"/>
    </source>
</evidence>
<evidence type="ECO:0000313" key="8">
    <source>
        <dbReference type="Proteomes" id="UP000032512"/>
    </source>
</evidence>
<dbReference type="Pfam" id="PF00027">
    <property type="entry name" value="cNMP_binding"/>
    <property type="match status" value="1"/>
</dbReference>
<gene>
    <name evidence="7" type="ORF">UB32_09250</name>
</gene>
<dbReference type="PATRIC" id="fig|285983.3.peg.375"/>
<evidence type="ECO:0000313" key="7">
    <source>
        <dbReference type="EMBL" id="KIY22297.1"/>
    </source>
</evidence>
<dbReference type="InterPro" id="IPR012318">
    <property type="entry name" value="HTH_CRP"/>
</dbReference>
<dbReference type="SMART" id="SM00419">
    <property type="entry name" value="HTH_CRP"/>
    <property type="match status" value="1"/>
</dbReference>
<dbReference type="GO" id="GO:0003677">
    <property type="term" value="F:DNA binding"/>
    <property type="evidence" value="ECO:0007669"/>
    <property type="project" value="UniProtKB-KW"/>
</dbReference>
<evidence type="ECO:0000256" key="4">
    <source>
        <dbReference type="ARBA" id="ARBA00023163"/>
    </source>
</evidence>
<proteinExistence type="predicted"/>
<dbReference type="SUPFAM" id="SSF46785">
    <property type="entry name" value="Winged helix' DNA-binding domain"/>
    <property type="match status" value="1"/>
</dbReference>
<evidence type="ECO:0000256" key="2">
    <source>
        <dbReference type="ARBA" id="ARBA00023125"/>
    </source>
</evidence>
<name>A0A0D6Z9X0_9BACI</name>
<feature type="domain" description="HTH crp-type" evidence="6">
    <location>
        <begin position="164"/>
        <end position="234"/>
    </location>
</feature>
<dbReference type="SUPFAM" id="SSF51206">
    <property type="entry name" value="cAMP-binding domain-like"/>
    <property type="match status" value="1"/>
</dbReference>
<dbReference type="PROSITE" id="PS51063">
    <property type="entry name" value="HTH_CRP_2"/>
    <property type="match status" value="1"/>
</dbReference>
<keyword evidence="2" id="KW-0238">DNA-binding</keyword>
<feature type="domain" description="Cyclic nucleotide-binding" evidence="5">
    <location>
        <begin position="30"/>
        <end position="150"/>
    </location>
</feature>
<keyword evidence="1" id="KW-0805">Transcription regulation</keyword>
<dbReference type="CDD" id="cd00092">
    <property type="entry name" value="HTH_CRP"/>
    <property type="match status" value="1"/>
</dbReference>
<dbReference type="Gene3D" id="2.60.120.10">
    <property type="entry name" value="Jelly Rolls"/>
    <property type="match status" value="1"/>
</dbReference>
<dbReference type="CDD" id="cd00038">
    <property type="entry name" value="CAP_ED"/>
    <property type="match status" value="1"/>
</dbReference>
<dbReference type="PROSITE" id="PS50042">
    <property type="entry name" value="CNMP_BINDING_3"/>
    <property type="match status" value="1"/>
</dbReference>
<evidence type="ECO:0000256" key="3">
    <source>
        <dbReference type="ARBA" id="ARBA00023159"/>
    </source>
</evidence>
<reference evidence="7 8" key="1">
    <citation type="submission" date="2015-01" db="EMBL/GenBank/DDBJ databases">
        <title>Draft genome sequences of the supercritical CO2 tolerant bacteria Bacillus subterraneus MITOT1 and Bacillus cereus MIT0214.</title>
        <authorList>
            <person name="Peet K.C."/>
            <person name="Thompson J.R."/>
        </authorList>
    </citation>
    <scope>NUCLEOTIDE SEQUENCE [LARGE SCALE GENOMIC DNA]</scope>
    <source>
        <strain evidence="7 8">MITOT1</strain>
    </source>
</reference>
<organism evidence="7 8">
    <name type="scientific">Mesobacillus subterraneus</name>
    <dbReference type="NCBI Taxonomy" id="285983"/>
    <lineage>
        <taxon>Bacteria</taxon>
        <taxon>Bacillati</taxon>
        <taxon>Bacillota</taxon>
        <taxon>Bacilli</taxon>
        <taxon>Bacillales</taxon>
        <taxon>Bacillaceae</taxon>
        <taxon>Mesobacillus</taxon>
    </lineage>
</organism>
<dbReference type="Proteomes" id="UP000032512">
    <property type="component" value="Unassembled WGS sequence"/>
</dbReference>
<dbReference type="Gene3D" id="1.10.10.10">
    <property type="entry name" value="Winged helix-like DNA-binding domain superfamily/Winged helix DNA-binding domain"/>
    <property type="match status" value="1"/>
</dbReference>
<evidence type="ECO:0000259" key="6">
    <source>
        <dbReference type="PROSITE" id="PS51063"/>
    </source>
</evidence>
<accession>A0A0D6Z9X0</accession>
<dbReference type="InterPro" id="IPR050397">
    <property type="entry name" value="Env_Response_Regulators"/>
</dbReference>
<dbReference type="InterPro" id="IPR000595">
    <property type="entry name" value="cNMP-bd_dom"/>
</dbReference>
<keyword evidence="3" id="KW-0010">Activator</keyword>
<dbReference type="GO" id="GO:0005829">
    <property type="term" value="C:cytosol"/>
    <property type="evidence" value="ECO:0007669"/>
    <property type="project" value="TreeGrafter"/>
</dbReference>
<evidence type="ECO:0000259" key="5">
    <source>
        <dbReference type="PROSITE" id="PS50042"/>
    </source>
</evidence>
<sequence>MSMTEKKHQSTFCCQHSGGNDQACVSLVPIFNHLENDQLNEIMQTVKSVRFNKGEFIYTADDEVDSLYIVSEGKIKIFHLSESGKELLIRVLQPGDFTGELALFQDSIHKGFAQTVIDTQVCVIKRSILQELLLKYPSISLKILAEFASRLEKSEKQTIRYATEKVETRIALYLAECMHITPASNEIKLPVSYKDLASYLGTTPESISRTLTRFEEQGFIKKEKQHVLEILDLDGLLLV</sequence>
<dbReference type="SMART" id="SM00100">
    <property type="entry name" value="cNMP"/>
    <property type="match status" value="1"/>
</dbReference>
<keyword evidence="8" id="KW-1185">Reference proteome</keyword>
<dbReference type="AlphaFoldDB" id="A0A0D6Z9X0"/>
<dbReference type="PRINTS" id="PR00034">
    <property type="entry name" value="HTHCRP"/>
</dbReference>
<dbReference type="InterPro" id="IPR036388">
    <property type="entry name" value="WH-like_DNA-bd_sf"/>
</dbReference>
<dbReference type="EMBL" id="JXIQ01000074">
    <property type="protein sequence ID" value="KIY22297.1"/>
    <property type="molecule type" value="Genomic_DNA"/>
</dbReference>
<comment type="caution">
    <text evidence="7">The sequence shown here is derived from an EMBL/GenBank/DDBJ whole genome shotgun (WGS) entry which is preliminary data.</text>
</comment>
<dbReference type="PANTHER" id="PTHR24567:SF28">
    <property type="entry name" value="LISTERIOLYSIN REGULATORY PROTEIN"/>
    <property type="match status" value="1"/>
</dbReference>
<protein>
    <submittedName>
        <fullName evidence="7">Crp/Fnr family transcriptional regulator</fullName>
    </submittedName>
</protein>
<dbReference type="InterPro" id="IPR036390">
    <property type="entry name" value="WH_DNA-bd_sf"/>
</dbReference>
<dbReference type="PANTHER" id="PTHR24567">
    <property type="entry name" value="CRP FAMILY TRANSCRIPTIONAL REGULATORY PROTEIN"/>
    <property type="match status" value="1"/>
</dbReference>
<dbReference type="InterPro" id="IPR014710">
    <property type="entry name" value="RmlC-like_jellyroll"/>
</dbReference>
<dbReference type="GO" id="GO:0003700">
    <property type="term" value="F:DNA-binding transcription factor activity"/>
    <property type="evidence" value="ECO:0007669"/>
    <property type="project" value="TreeGrafter"/>
</dbReference>
<keyword evidence="4" id="KW-0804">Transcription</keyword>